<keyword evidence="8" id="KW-1185">Reference proteome</keyword>
<dbReference type="EMBL" id="CP040098">
    <property type="protein sequence ID" value="QCQ22715.1"/>
    <property type="molecule type" value="Genomic_DNA"/>
</dbReference>
<evidence type="ECO:0000256" key="6">
    <source>
        <dbReference type="SAM" id="MobiDB-lite"/>
    </source>
</evidence>
<dbReference type="GO" id="GO:0032259">
    <property type="term" value="P:methylation"/>
    <property type="evidence" value="ECO:0007669"/>
    <property type="project" value="UniProtKB-KW"/>
</dbReference>
<evidence type="ECO:0000256" key="1">
    <source>
        <dbReference type="ARBA" id="ARBA00022573"/>
    </source>
</evidence>
<reference evidence="7 8" key="1">
    <citation type="submission" date="2019-05" db="EMBL/GenBank/DDBJ databases">
        <title>The Complete Genome Sequence of the n-alkane-degrading Desulfoglaeba alkanexedens ALDC reveals multiple alkylsuccinate synthase gene clusters.</title>
        <authorList>
            <person name="Callaghan A.V."/>
            <person name="Davidova I.A."/>
            <person name="Duncan K.E."/>
            <person name="Morris B."/>
            <person name="McInerney M.J."/>
        </authorList>
    </citation>
    <scope>NUCLEOTIDE SEQUENCE [LARGE SCALE GENOMIC DNA]</scope>
    <source>
        <strain evidence="7 8">ALDC</strain>
    </source>
</reference>
<evidence type="ECO:0000256" key="5">
    <source>
        <dbReference type="HAMAP-Rule" id="MF_00787"/>
    </source>
</evidence>
<evidence type="ECO:0000313" key="7">
    <source>
        <dbReference type="EMBL" id="QCQ22715.1"/>
    </source>
</evidence>
<keyword evidence="2 5" id="KW-0489">Methyltransferase</keyword>
<feature type="region of interest" description="Disordered" evidence="6">
    <location>
        <begin position="1"/>
        <end position="26"/>
    </location>
</feature>
<dbReference type="GO" id="GO:0019251">
    <property type="term" value="P:anaerobic cobalamin biosynthetic process"/>
    <property type="evidence" value="ECO:0007669"/>
    <property type="project" value="UniProtKB-UniRule"/>
</dbReference>
<comment type="pathway">
    <text evidence="5">Cofactor biosynthesis; adenosylcobalamin biosynthesis; cob(II)yrinate a,c-diamide from sirohydrochlorin (anaerobic route): step 6/10.</text>
</comment>
<dbReference type="Gene3D" id="3.30.2110.10">
    <property type="entry name" value="CbiD-like"/>
    <property type="match status" value="1"/>
</dbReference>
<dbReference type="Proteomes" id="UP000298602">
    <property type="component" value="Chromosome"/>
</dbReference>
<keyword evidence="3 5" id="KW-0808">Transferase</keyword>
<evidence type="ECO:0000313" key="8">
    <source>
        <dbReference type="Proteomes" id="UP000298602"/>
    </source>
</evidence>
<dbReference type="OrthoDB" id="6439987at2"/>
<protein>
    <recommendedName>
        <fullName evidence="5">Cobalt-precorrin-5B C(1)-methyltransferase</fullName>
        <ecNumber evidence="5">2.1.1.195</ecNumber>
    </recommendedName>
    <alternativeName>
        <fullName evidence="5">Cobalt-precorrin-6A synthase</fullName>
    </alternativeName>
</protein>
<comment type="function">
    <text evidence="5">Catalyzes the methylation of C-1 in cobalt-precorrin-5B to form cobalt-precorrin-6A.</text>
</comment>
<name>A0A4P8L6I6_9BACT</name>
<comment type="catalytic activity">
    <reaction evidence="5">
        <text>Co-precorrin-5B + S-adenosyl-L-methionine = Co-precorrin-6A + S-adenosyl-L-homocysteine</text>
        <dbReference type="Rhea" id="RHEA:26285"/>
        <dbReference type="ChEBI" id="CHEBI:57856"/>
        <dbReference type="ChEBI" id="CHEBI:59789"/>
        <dbReference type="ChEBI" id="CHEBI:60063"/>
        <dbReference type="ChEBI" id="CHEBI:60064"/>
        <dbReference type="EC" id="2.1.1.195"/>
    </reaction>
</comment>
<evidence type="ECO:0000256" key="2">
    <source>
        <dbReference type="ARBA" id="ARBA00022603"/>
    </source>
</evidence>
<comment type="similarity">
    <text evidence="5">Belongs to the CbiD family.</text>
</comment>
<gene>
    <name evidence="5" type="primary">cbiD</name>
    <name evidence="7" type="ORF">FDQ92_11350</name>
</gene>
<keyword evidence="1 5" id="KW-0169">Cobalamin biosynthesis</keyword>
<sequence length="457" mass="48240">MRTLAGQDHSGKDVQVTVPDDDSPRNLRKGFSTGTAMAAAARAALRRALTGEAPAVVAVKLPMGFYLPIPVASSGTHGRRVWASVVKDGGDDPDVTHGAKIVVSVAAGRTAPAACSSSGKPPERAGVLLVAGEGVGKVTKPGLPIPPGEPAVNPVPRRCLVENLVEEWRRWKHLARPIQTAETNGVAEEPPWGAERSVADPKGPRVWLPFPESSGCNRVFLEVIVSVPGGEALARRTLNPRLGILGGISILGTTGIVRPFSHEAYEETIRSALRVARAAGATTVVLTTGGKSEKGVRALRPDLPPEVFVQVADFFAFSVEESRRLGFRAVVHGAFFGKVVKMAQGHRYTHAHRVPLDLKPLARRAAALGHEASLCEALAAANTARHALELLKAAEAHDVIESICRDAVAASRVFSGGRLHTELLLFDYDGRLIARTGDSRIDCREDSAGALGKGAAG</sequence>
<dbReference type="HAMAP" id="MF_00787">
    <property type="entry name" value="CbiD"/>
    <property type="match status" value="1"/>
</dbReference>
<organism evidence="7 8">
    <name type="scientific">Desulfoglaeba alkanexedens ALDC</name>
    <dbReference type="NCBI Taxonomy" id="980445"/>
    <lineage>
        <taxon>Bacteria</taxon>
        <taxon>Pseudomonadati</taxon>
        <taxon>Thermodesulfobacteriota</taxon>
        <taxon>Syntrophobacteria</taxon>
        <taxon>Syntrophobacterales</taxon>
        <taxon>Syntrophobacteraceae</taxon>
        <taxon>Desulfoglaeba</taxon>
    </lineage>
</organism>
<reference evidence="7 8" key="2">
    <citation type="submission" date="2019-05" db="EMBL/GenBank/DDBJ databases">
        <authorList>
            <person name="Suflita J.M."/>
            <person name="Marks C.R."/>
        </authorList>
    </citation>
    <scope>NUCLEOTIDE SEQUENCE [LARGE SCALE GENOMIC DNA]</scope>
    <source>
        <strain evidence="7 8">ALDC</strain>
    </source>
</reference>
<dbReference type="SUPFAM" id="SSF111342">
    <property type="entry name" value="CbiD-like"/>
    <property type="match status" value="2"/>
</dbReference>
<dbReference type="PANTHER" id="PTHR35863">
    <property type="entry name" value="COBALT-PRECORRIN-5B C(1)-METHYLTRANSFERASE"/>
    <property type="match status" value="1"/>
</dbReference>
<dbReference type="NCBIfam" id="TIGR00312">
    <property type="entry name" value="cbiD"/>
    <property type="match status" value="1"/>
</dbReference>
<dbReference type="AlphaFoldDB" id="A0A4P8L6I6"/>
<dbReference type="InterPro" id="IPR036074">
    <property type="entry name" value="CbiD_sf"/>
</dbReference>
<dbReference type="InterPro" id="IPR002748">
    <property type="entry name" value="CbiD"/>
</dbReference>
<dbReference type="PANTHER" id="PTHR35863:SF1">
    <property type="entry name" value="COBALT-PRECORRIN-5B C(1)-METHYLTRANSFERASE"/>
    <property type="match status" value="1"/>
</dbReference>
<dbReference type="Pfam" id="PF01888">
    <property type="entry name" value="CbiD"/>
    <property type="match status" value="2"/>
</dbReference>
<evidence type="ECO:0000256" key="4">
    <source>
        <dbReference type="ARBA" id="ARBA00022691"/>
    </source>
</evidence>
<accession>A0A4P8L6I6</accession>
<dbReference type="EC" id="2.1.1.195" evidence="5"/>
<dbReference type="KEGG" id="dax:FDQ92_11350"/>
<proteinExistence type="inferred from homology"/>
<evidence type="ECO:0000256" key="3">
    <source>
        <dbReference type="ARBA" id="ARBA00022679"/>
    </source>
</evidence>
<keyword evidence="4 5" id="KW-0949">S-adenosyl-L-methionine</keyword>
<dbReference type="UniPathway" id="UPA00148">
    <property type="reaction ID" value="UER00227"/>
</dbReference>
<dbReference type="GO" id="GO:0043780">
    <property type="term" value="F:cobalt-precorrin-5B C1-methyltransferase activity"/>
    <property type="evidence" value="ECO:0007669"/>
    <property type="project" value="RHEA"/>
</dbReference>